<name>A0ABW3HSN2_9BACL</name>
<evidence type="ECO:0000313" key="7">
    <source>
        <dbReference type="Proteomes" id="UP001596989"/>
    </source>
</evidence>
<dbReference type="EMBL" id="JBHTJZ010000022">
    <property type="protein sequence ID" value="MFD0960568.1"/>
    <property type="molecule type" value="Genomic_DNA"/>
</dbReference>
<dbReference type="SUPFAM" id="SSF53649">
    <property type="entry name" value="Alkaline phosphatase-like"/>
    <property type="match status" value="1"/>
</dbReference>
<dbReference type="Pfam" id="PF00884">
    <property type="entry name" value="Sulfatase"/>
    <property type="match status" value="1"/>
</dbReference>
<comment type="similarity">
    <text evidence="1">Belongs to the sulfatase family.</text>
</comment>
<evidence type="ECO:0000256" key="3">
    <source>
        <dbReference type="ARBA" id="ARBA00022801"/>
    </source>
</evidence>
<keyword evidence="2" id="KW-0479">Metal-binding</keyword>
<evidence type="ECO:0000256" key="2">
    <source>
        <dbReference type="ARBA" id="ARBA00022723"/>
    </source>
</evidence>
<dbReference type="InterPro" id="IPR017850">
    <property type="entry name" value="Alkaline_phosphatase_core_sf"/>
</dbReference>
<dbReference type="InterPro" id="IPR050738">
    <property type="entry name" value="Sulfatase"/>
</dbReference>
<keyword evidence="3" id="KW-0378">Hydrolase</keyword>
<evidence type="ECO:0000259" key="5">
    <source>
        <dbReference type="Pfam" id="PF00884"/>
    </source>
</evidence>
<dbReference type="PANTHER" id="PTHR42693:SF33">
    <property type="entry name" value="ARYLSULFATASE"/>
    <property type="match status" value="1"/>
</dbReference>
<protein>
    <submittedName>
        <fullName evidence="6">Sulfatase-like hydrolase/transferase</fullName>
    </submittedName>
</protein>
<dbReference type="RefSeq" id="WP_377565133.1">
    <property type="nucleotide sequence ID" value="NZ_JBHTJZ010000022.1"/>
</dbReference>
<comment type="caution">
    <text evidence="6">The sequence shown here is derived from an EMBL/GenBank/DDBJ whole genome shotgun (WGS) entry which is preliminary data.</text>
</comment>
<keyword evidence="4" id="KW-0106">Calcium</keyword>
<accession>A0ABW3HSN2</accession>
<keyword evidence="7" id="KW-1185">Reference proteome</keyword>
<proteinExistence type="inferred from homology"/>
<dbReference type="Proteomes" id="UP001596989">
    <property type="component" value="Unassembled WGS sequence"/>
</dbReference>
<dbReference type="PROSITE" id="PS00149">
    <property type="entry name" value="SULFATASE_2"/>
    <property type="match status" value="1"/>
</dbReference>
<evidence type="ECO:0000256" key="1">
    <source>
        <dbReference type="ARBA" id="ARBA00008779"/>
    </source>
</evidence>
<organism evidence="6 7">
    <name type="scientific">Paenibacillus chungangensis</name>
    <dbReference type="NCBI Taxonomy" id="696535"/>
    <lineage>
        <taxon>Bacteria</taxon>
        <taxon>Bacillati</taxon>
        <taxon>Bacillota</taxon>
        <taxon>Bacilli</taxon>
        <taxon>Bacillales</taxon>
        <taxon>Paenibacillaceae</taxon>
        <taxon>Paenibacillus</taxon>
    </lineage>
</organism>
<dbReference type="InterPro" id="IPR000917">
    <property type="entry name" value="Sulfatase_N"/>
</dbReference>
<gene>
    <name evidence="6" type="ORF">ACFQ2I_14345</name>
</gene>
<sequence length="466" mass="51982">MSNVESVHTGRKPNVVFIIADDHREESLGASGNAIVRTPVLDGLAAEGTAFSNTHIFGGLTGAVCAPSRACVNSGKSIFNAMIGKDVMSWEHAITIRSDVKLMPQAMREAGYRTHAVGKWHNDKPSFARSFDGGDKLFFHGMSDHTEVPVQDFDPTGQYPPEREYMEHTFSTELFTNAAVDFIAQYEEKEPFYLYVAYTAPHDPRTAPEAYRSMYKEEDIPLPANFMEQHPFDTGDMTVRDEGLAGLPREAGEIRRHIADYYAMITHLDAEIGRVVEALKVKGIYDDTIIVYTADHGLSVGQHGLMGKQNVYEHSVRIPFILRGPSVPAGGRQAAPVSNIDIFPTLASLCQIPLPNEVEGVSMLPVLKGETDRVRHVVCSAYRDVQRMATDGRWKLIRTYYSPATKTGVDRIQLFDLQNDSWETADLFDDPQHHEVLLQLAGELKKWMHEYSDILIETPVLPTSEG</sequence>
<dbReference type="Gene3D" id="3.40.720.10">
    <property type="entry name" value="Alkaline Phosphatase, subunit A"/>
    <property type="match status" value="1"/>
</dbReference>
<dbReference type="PANTHER" id="PTHR42693">
    <property type="entry name" value="ARYLSULFATASE FAMILY MEMBER"/>
    <property type="match status" value="1"/>
</dbReference>
<evidence type="ECO:0000313" key="6">
    <source>
        <dbReference type="EMBL" id="MFD0960568.1"/>
    </source>
</evidence>
<evidence type="ECO:0000256" key="4">
    <source>
        <dbReference type="ARBA" id="ARBA00022837"/>
    </source>
</evidence>
<dbReference type="CDD" id="cd16155">
    <property type="entry name" value="sulfatase_like"/>
    <property type="match status" value="1"/>
</dbReference>
<dbReference type="InterPro" id="IPR024607">
    <property type="entry name" value="Sulfatase_CS"/>
</dbReference>
<reference evidence="7" key="1">
    <citation type="journal article" date="2019" name="Int. J. Syst. Evol. Microbiol.">
        <title>The Global Catalogue of Microorganisms (GCM) 10K type strain sequencing project: providing services to taxonomists for standard genome sequencing and annotation.</title>
        <authorList>
            <consortium name="The Broad Institute Genomics Platform"/>
            <consortium name="The Broad Institute Genome Sequencing Center for Infectious Disease"/>
            <person name="Wu L."/>
            <person name="Ma J."/>
        </authorList>
    </citation>
    <scope>NUCLEOTIDE SEQUENCE [LARGE SCALE GENOMIC DNA]</scope>
    <source>
        <strain evidence="7">CCUG 59129</strain>
    </source>
</reference>
<feature type="domain" description="Sulfatase N-terminal" evidence="5">
    <location>
        <begin position="13"/>
        <end position="350"/>
    </location>
</feature>